<dbReference type="EMBL" id="CAFAAO010000034">
    <property type="protein sequence ID" value="CAB4815434.1"/>
    <property type="molecule type" value="Genomic_DNA"/>
</dbReference>
<gene>
    <name evidence="1" type="ORF">UFOPK3037_01636</name>
</gene>
<protein>
    <submittedName>
        <fullName evidence="1">Unannotated protein</fullName>
    </submittedName>
</protein>
<sequence length="251" mass="28660">MDAVKNNGFLNLVNGETITICPLQGSQLKITVNVNIVYINKLHENQIVDLTGIQRIKINCQIDNSLLSNVTNEIKNAHDEFEEIWHKDYGEIDSGNLIDLDGDVSRLLDQVRLSSDWDNDSVRFDKILLRKQDSFDLSQFHTDHFNSYPPKIRKHGDLERIIFNIGKNPRFIAVLNLNPSAVLERIHDPFSFEEYNDFLNEQGVMDLIIYETPSFSGALLHGLKFNAYSTIHSGFGAKDDIAIVLSKWTLK</sequence>
<accession>A0A6J6Z4D0</accession>
<name>A0A6J6Z4D0_9ZZZZ</name>
<dbReference type="AlphaFoldDB" id="A0A6J6Z4D0"/>
<organism evidence="1">
    <name type="scientific">freshwater metagenome</name>
    <dbReference type="NCBI Taxonomy" id="449393"/>
    <lineage>
        <taxon>unclassified sequences</taxon>
        <taxon>metagenomes</taxon>
        <taxon>ecological metagenomes</taxon>
    </lineage>
</organism>
<reference evidence="1" key="1">
    <citation type="submission" date="2020-05" db="EMBL/GenBank/DDBJ databases">
        <authorList>
            <person name="Chiriac C."/>
            <person name="Salcher M."/>
            <person name="Ghai R."/>
            <person name="Kavagutti S V."/>
        </authorList>
    </citation>
    <scope>NUCLEOTIDE SEQUENCE</scope>
</reference>
<proteinExistence type="predicted"/>
<evidence type="ECO:0000313" key="1">
    <source>
        <dbReference type="EMBL" id="CAB4815434.1"/>
    </source>
</evidence>